<dbReference type="EMBL" id="JBBDHC010000009">
    <property type="protein sequence ID" value="MEJ1249587.1"/>
    <property type="molecule type" value="Genomic_DNA"/>
</dbReference>
<feature type="domain" description="CusB-like beta-barrel" evidence="5">
    <location>
        <begin position="212"/>
        <end position="267"/>
    </location>
</feature>
<evidence type="ECO:0000259" key="4">
    <source>
        <dbReference type="Pfam" id="PF25917"/>
    </source>
</evidence>
<dbReference type="Gene3D" id="2.40.420.20">
    <property type="match status" value="1"/>
</dbReference>
<keyword evidence="2" id="KW-0175">Coiled coil</keyword>
<keyword evidence="3" id="KW-0732">Signal</keyword>
<evidence type="ECO:0000259" key="5">
    <source>
        <dbReference type="Pfam" id="PF25954"/>
    </source>
</evidence>
<evidence type="ECO:0000313" key="6">
    <source>
        <dbReference type="EMBL" id="MEJ1249587.1"/>
    </source>
</evidence>
<protein>
    <submittedName>
        <fullName evidence="6">Efflux RND transporter periplasmic adaptor subunit</fullName>
    </submittedName>
</protein>
<proteinExistence type="inferred from homology"/>
<gene>
    <name evidence="6" type="ORF">WB794_07870</name>
</gene>
<evidence type="ECO:0000256" key="3">
    <source>
        <dbReference type="SAM" id="SignalP"/>
    </source>
</evidence>
<accession>A0AAW9R5P6</accession>
<dbReference type="Pfam" id="PF25917">
    <property type="entry name" value="BSH_RND"/>
    <property type="match status" value="1"/>
</dbReference>
<keyword evidence="7" id="KW-1185">Reference proteome</keyword>
<sequence length="374" mass="39000">MAAHARFSPGPALGLAFGLAMLALAGCAADDDAGAPPRPAIVVQPQPAAAALQIFSGEVRAREEPALSFRVGGKIARRLVDAGSRVREGEVLAELDPRDLTLQADAVRAQLSAAEAELALARAERDRYAEMLERRLVSQSLFDAKQATFAAAQAQAESARAQLAVTQNQRDYAQLHAPAAGVIAARLAEAGQVVAAGQAVFTLAVDGAREVAISVPETQVGRAAVGTPVAVELWSRSGERWPGAVRELSPAADPQARTFAARVAFNAPASVPVDLGQSARVYLVEGDAARLSVPLSAVGGEAGEAFVWVLDPATARAIRRTVSVAAWGEREAVVSDGLFTSDWVVSGGVHLIAEGQRLQPIDRDNRPVKLTAAP</sequence>
<feature type="chain" id="PRO_5043499874" evidence="3">
    <location>
        <begin position="29"/>
        <end position="374"/>
    </location>
</feature>
<dbReference type="InterPro" id="IPR058625">
    <property type="entry name" value="MdtA-like_BSH"/>
</dbReference>
<feature type="domain" description="Multidrug resistance protein MdtA-like barrel-sandwich hybrid" evidence="4">
    <location>
        <begin position="70"/>
        <end position="203"/>
    </location>
</feature>
<dbReference type="NCBIfam" id="TIGR01730">
    <property type="entry name" value="RND_mfp"/>
    <property type="match status" value="1"/>
</dbReference>
<feature type="signal peptide" evidence="3">
    <location>
        <begin position="1"/>
        <end position="28"/>
    </location>
</feature>
<dbReference type="Gene3D" id="1.10.287.470">
    <property type="entry name" value="Helix hairpin bin"/>
    <property type="match status" value="1"/>
</dbReference>
<dbReference type="AlphaFoldDB" id="A0AAW9R5P6"/>
<evidence type="ECO:0000256" key="1">
    <source>
        <dbReference type="ARBA" id="ARBA00009477"/>
    </source>
</evidence>
<dbReference type="InterPro" id="IPR006143">
    <property type="entry name" value="RND_pump_MFP"/>
</dbReference>
<feature type="coiled-coil region" evidence="2">
    <location>
        <begin position="104"/>
        <end position="169"/>
    </location>
</feature>
<dbReference type="SUPFAM" id="SSF111369">
    <property type="entry name" value="HlyD-like secretion proteins"/>
    <property type="match status" value="1"/>
</dbReference>
<comment type="similarity">
    <text evidence="1">Belongs to the membrane fusion protein (MFP) (TC 8.A.1) family.</text>
</comment>
<dbReference type="RefSeq" id="WP_337335304.1">
    <property type="nucleotide sequence ID" value="NZ_JBBDHC010000009.1"/>
</dbReference>
<dbReference type="InterPro" id="IPR058792">
    <property type="entry name" value="Beta-barrel_RND_2"/>
</dbReference>
<dbReference type="Pfam" id="PF25954">
    <property type="entry name" value="Beta-barrel_RND_2"/>
    <property type="match status" value="1"/>
</dbReference>
<evidence type="ECO:0000313" key="7">
    <source>
        <dbReference type="Proteomes" id="UP001364472"/>
    </source>
</evidence>
<dbReference type="PANTHER" id="PTHR30469:SF15">
    <property type="entry name" value="HLYD FAMILY OF SECRETION PROTEINS"/>
    <property type="match status" value="1"/>
</dbReference>
<dbReference type="PANTHER" id="PTHR30469">
    <property type="entry name" value="MULTIDRUG RESISTANCE PROTEIN MDTA"/>
    <property type="match status" value="1"/>
</dbReference>
<dbReference type="GO" id="GO:0015562">
    <property type="term" value="F:efflux transmembrane transporter activity"/>
    <property type="evidence" value="ECO:0007669"/>
    <property type="project" value="TreeGrafter"/>
</dbReference>
<name>A0AAW9R5P6_9GAMM</name>
<evidence type="ECO:0000256" key="2">
    <source>
        <dbReference type="SAM" id="Coils"/>
    </source>
</evidence>
<dbReference type="Gene3D" id="2.40.50.100">
    <property type="match status" value="1"/>
</dbReference>
<comment type="caution">
    <text evidence="6">The sequence shown here is derived from an EMBL/GenBank/DDBJ whole genome shotgun (WGS) entry which is preliminary data.</text>
</comment>
<dbReference type="Gene3D" id="2.40.30.170">
    <property type="match status" value="1"/>
</dbReference>
<reference evidence="6 7" key="1">
    <citation type="journal article" date="2016" name="Antonie Van Leeuwenhoek">
        <title>Denitratimonas tolerans gen. nov., sp. nov., a denitrifying bacterium isolated from a bioreactor for tannery wastewater treatment.</title>
        <authorList>
            <person name="Han S.I."/>
            <person name="Kim J.O."/>
            <person name="Lee Y.R."/>
            <person name="Ekpeghere K.I."/>
            <person name="Koh S.C."/>
            <person name="Whang K.S."/>
        </authorList>
    </citation>
    <scope>NUCLEOTIDE SEQUENCE [LARGE SCALE GENOMIC DNA]</scope>
    <source>
        <strain evidence="6 7">KACC 17565</strain>
    </source>
</reference>
<organism evidence="6 7">
    <name type="scientific">Denitratimonas tolerans</name>
    <dbReference type="NCBI Taxonomy" id="1338420"/>
    <lineage>
        <taxon>Bacteria</taxon>
        <taxon>Pseudomonadati</taxon>
        <taxon>Pseudomonadota</taxon>
        <taxon>Gammaproteobacteria</taxon>
        <taxon>Lysobacterales</taxon>
        <taxon>Lysobacteraceae</taxon>
        <taxon>Denitratimonas</taxon>
    </lineage>
</organism>
<dbReference type="PROSITE" id="PS51257">
    <property type="entry name" value="PROKAR_LIPOPROTEIN"/>
    <property type="match status" value="1"/>
</dbReference>
<dbReference type="GO" id="GO:1990281">
    <property type="term" value="C:efflux pump complex"/>
    <property type="evidence" value="ECO:0007669"/>
    <property type="project" value="TreeGrafter"/>
</dbReference>
<dbReference type="Proteomes" id="UP001364472">
    <property type="component" value="Unassembled WGS sequence"/>
</dbReference>